<dbReference type="Gene3D" id="3.40.50.300">
    <property type="entry name" value="P-loop containing nucleotide triphosphate hydrolases"/>
    <property type="match status" value="1"/>
</dbReference>
<keyword evidence="6 12" id="KW-0547">Nucleotide-binding</keyword>
<evidence type="ECO:0000256" key="6">
    <source>
        <dbReference type="ARBA" id="ARBA00022741"/>
    </source>
</evidence>
<dbReference type="GO" id="GO:0046104">
    <property type="term" value="P:thymidine metabolic process"/>
    <property type="evidence" value="ECO:0007669"/>
    <property type="project" value="TreeGrafter"/>
</dbReference>
<evidence type="ECO:0000256" key="10">
    <source>
        <dbReference type="PIRSR" id="PIRSR035805-1"/>
    </source>
</evidence>
<dbReference type="InterPro" id="IPR027417">
    <property type="entry name" value="P-loop_NTPase"/>
</dbReference>
<dbReference type="InterPro" id="IPR001267">
    <property type="entry name" value="Thymidine_kinase"/>
</dbReference>
<dbReference type="Proteomes" id="UP000223363">
    <property type="component" value="Segment"/>
</dbReference>
<dbReference type="PANTHER" id="PTHR11441">
    <property type="entry name" value="THYMIDINE KINASE"/>
    <property type="match status" value="1"/>
</dbReference>
<accession>A0A289ZTU3</accession>
<keyword evidence="8 12" id="KW-0067">ATP-binding</keyword>
<dbReference type="HAMAP" id="MF_00124">
    <property type="entry name" value="Thymidine_kinase"/>
    <property type="match status" value="1"/>
</dbReference>
<evidence type="ECO:0000256" key="11">
    <source>
        <dbReference type="PIRSR" id="PIRSR035805-2"/>
    </source>
</evidence>
<protein>
    <recommendedName>
        <fullName evidence="3 12">Thymidine kinase</fullName>
        <ecNumber evidence="2 12">2.7.1.21</ecNumber>
    </recommendedName>
</protein>
<gene>
    <name evidence="14" type="ORF">2050HW_00209</name>
</gene>
<feature type="binding site" evidence="11">
    <location>
        <position position="179"/>
    </location>
    <ligand>
        <name>substrate</name>
    </ligand>
</feature>
<name>A0A289ZTU3_9CAUD</name>
<dbReference type="SUPFAM" id="SSF57716">
    <property type="entry name" value="Glucocorticoid receptor-like (DNA-binding domain)"/>
    <property type="match status" value="1"/>
</dbReference>
<dbReference type="PIRSF" id="PIRSF035805">
    <property type="entry name" value="TK_cell"/>
    <property type="match status" value="1"/>
</dbReference>
<evidence type="ECO:0000313" key="15">
    <source>
        <dbReference type="Proteomes" id="UP000223363"/>
    </source>
</evidence>
<feature type="active site" description="Proton acceptor" evidence="10">
    <location>
        <position position="89"/>
    </location>
</feature>
<dbReference type="EMBL" id="MF285618">
    <property type="protein sequence ID" value="ATA65544.1"/>
    <property type="molecule type" value="Genomic_DNA"/>
</dbReference>
<keyword evidence="15" id="KW-1185">Reference proteome</keyword>
<dbReference type="GO" id="GO:0071897">
    <property type="term" value="P:DNA biosynthetic process"/>
    <property type="evidence" value="ECO:0007669"/>
    <property type="project" value="UniProtKB-KW"/>
</dbReference>
<dbReference type="Gene3D" id="3.30.60.20">
    <property type="match status" value="1"/>
</dbReference>
<dbReference type="Pfam" id="PF00265">
    <property type="entry name" value="TK"/>
    <property type="match status" value="1"/>
</dbReference>
<evidence type="ECO:0000256" key="13">
    <source>
        <dbReference type="RuleBase" id="RU004165"/>
    </source>
</evidence>
<keyword evidence="5 12" id="KW-0808">Transferase</keyword>
<dbReference type="EC" id="2.7.1.21" evidence="2 12"/>
<evidence type="ECO:0000256" key="3">
    <source>
        <dbReference type="ARBA" id="ARBA00020079"/>
    </source>
</evidence>
<reference evidence="15" key="1">
    <citation type="submission" date="2017-06" db="EMBL/GenBank/DDBJ databases">
        <authorList>
            <person name="Zhao X."/>
        </authorList>
    </citation>
    <scope>NUCLEOTIDE SEQUENCE [LARGE SCALE GENOMIC DNA]</scope>
</reference>
<evidence type="ECO:0000256" key="1">
    <source>
        <dbReference type="ARBA" id="ARBA00007587"/>
    </source>
</evidence>
<dbReference type="NCBIfam" id="NF003300">
    <property type="entry name" value="PRK04296.1-5"/>
    <property type="match status" value="1"/>
</dbReference>
<keyword evidence="7 12" id="KW-0418">Kinase</keyword>
<evidence type="ECO:0000256" key="2">
    <source>
        <dbReference type="ARBA" id="ARBA00012118"/>
    </source>
</evidence>
<sequence>MSNLYFYYASMNSGKSTTLIQSAYNYRERRMRPLVMKPAIDTRDSEQEVVSRIGLHVEAVIIREEMDLPSYIRNDILLNGKLDCILVDEAQFLTAAQVSQLAFIVDAMDIPVLCYGLRNDFCGEAFPGSARLLAMADKLVEIKSICWCGSKSTHVLRLDGDGKVLRSGPQVQIGGNDSYVAVCRKHWREGKYE</sequence>
<dbReference type="PANTHER" id="PTHR11441:SF0">
    <property type="entry name" value="THYMIDINE KINASE, CYTOSOLIC"/>
    <property type="match status" value="1"/>
</dbReference>
<dbReference type="PROSITE" id="PS00603">
    <property type="entry name" value="TK_CELLULAR_TYPE"/>
    <property type="match status" value="1"/>
</dbReference>
<evidence type="ECO:0000256" key="4">
    <source>
        <dbReference type="ARBA" id="ARBA00022634"/>
    </source>
</evidence>
<evidence type="ECO:0000256" key="12">
    <source>
        <dbReference type="RuleBase" id="RU000544"/>
    </source>
</evidence>
<evidence type="ECO:0000313" key="14">
    <source>
        <dbReference type="EMBL" id="ATA65544.1"/>
    </source>
</evidence>
<dbReference type="InterPro" id="IPR020633">
    <property type="entry name" value="Thymidine_kinase_CS"/>
</dbReference>
<feature type="binding site" evidence="11">
    <location>
        <begin position="171"/>
        <end position="174"/>
    </location>
    <ligand>
        <name>substrate</name>
    </ligand>
</feature>
<dbReference type="GO" id="GO:0005524">
    <property type="term" value="F:ATP binding"/>
    <property type="evidence" value="ECO:0007669"/>
    <property type="project" value="UniProtKB-KW"/>
</dbReference>
<evidence type="ECO:0000256" key="5">
    <source>
        <dbReference type="ARBA" id="ARBA00022679"/>
    </source>
</evidence>
<organism evidence="14 15">
    <name type="scientific">Serratia phage vB_SmaM_ 2050HW</name>
    <dbReference type="NCBI Taxonomy" id="2024252"/>
    <lineage>
        <taxon>Viruses</taxon>
        <taxon>Duplodnaviria</taxon>
        <taxon>Heunggongvirae</taxon>
        <taxon>Uroviricota</taxon>
        <taxon>Caudoviricetes</taxon>
        <taxon>Chimalliviridae</taxon>
        <taxon>Moabitevirus</taxon>
        <taxon>Moabitevirus mv2050HW</taxon>
    </lineage>
</organism>
<proteinExistence type="inferred from homology"/>
<dbReference type="SUPFAM" id="SSF52540">
    <property type="entry name" value="P-loop containing nucleoside triphosphate hydrolases"/>
    <property type="match status" value="1"/>
</dbReference>
<dbReference type="GO" id="GO:0004797">
    <property type="term" value="F:thymidine kinase activity"/>
    <property type="evidence" value="ECO:0007669"/>
    <property type="project" value="UniProtKB-EC"/>
</dbReference>
<comment type="similarity">
    <text evidence="1 13">Belongs to the thymidine kinase family.</text>
</comment>
<evidence type="ECO:0000256" key="8">
    <source>
        <dbReference type="ARBA" id="ARBA00022840"/>
    </source>
</evidence>
<evidence type="ECO:0000256" key="7">
    <source>
        <dbReference type="ARBA" id="ARBA00022777"/>
    </source>
</evidence>
<evidence type="ECO:0000256" key="9">
    <source>
        <dbReference type="ARBA" id="ARBA00048254"/>
    </source>
</evidence>
<comment type="catalytic activity">
    <reaction evidence="9 12">
        <text>thymidine + ATP = dTMP + ADP + H(+)</text>
        <dbReference type="Rhea" id="RHEA:19129"/>
        <dbReference type="ChEBI" id="CHEBI:15378"/>
        <dbReference type="ChEBI" id="CHEBI:17748"/>
        <dbReference type="ChEBI" id="CHEBI:30616"/>
        <dbReference type="ChEBI" id="CHEBI:63528"/>
        <dbReference type="ChEBI" id="CHEBI:456216"/>
        <dbReference type="EC" id="2.7.1.21"/>
    </reaction>
</comment>
<keyword evidence="4 12" id="KW-0237">DNA synthesis</keyword>